<evidence type="ECO:0000256" key="1">
    <source>
        <dbReference type="SAM" id="SignalP"/>
    </source>
</evidence>
<dbReference type="VEuPathDB" id="FungiDB:BD410DRAFT_876794"/>
<evidence type="ECO:0000313" key="2">
    <source>
        <dbReference type="EMBL" id="TDL13877.1"/>
    </source>
</evidence>
<dbReference type="EMBL" id="ML170198">
    <property type="protein sequence ID" value="TDL19239.1"/>
    <property type="molecule type" value="Genomic_DNA"/>
</dbReference>
<keyword evidence="1" id="KW-0732">Signal</keyword>
<gene>
    <name evidence="2" type="ORF">BD410DRAFT_868663</name>
    <name evidence="3" type="ORF">BD410DRAFT_876794</name>
</gene>
<dbReference type="EMBL" id="ML170442">
    <property type="protein sequence ID" value="TDL13877.1"/>
    <property type="molecule type" value="Genomic_DNA"/>
</dbReference>
<dbReference type="Proteomes" id="UP000294933">
    <property type="component" value="Unassembled WGS sequence"/>
</dbReference>
<feature type="chain" id="PRO_5040601677" evidence="1">
    <location>
        <begin position="16"/>
        <end position="436"/>
    </location>
</feature>
<dbReference type="VEuPathDB" id="FungiDB:BD410DRAFT_868663"/>
<organism evidence="3 4">
    <name type="scientific">Rickenella mellea</name>
    <dbReference type="NCBI Taxonomy" id="50990"/>
    <lineage>
        <taxon>Eukaryota</taxon>
        <taxon>Fungi</taxon>
        <taxon>Dikarya</taxon>
        <taxon>Basidiomycota</taxon>
        <taxon>Agaricomycotina</taxon>
        <taxon>Agaricomycetes</taxon>
        <taxon>Hymenochaetales</taxon>
        <taxon>Rickenellaceae</taxon>
        <taxon>Rickenella</taxon>
    </lineage>
</organism>
<dbReference type="AlphaFoldDB" id="A0A4Y7PXA8"/>
<protein>
    <submittedName>
        <fullName evidence="3">Uncharacterized protein</fullName>
    </submittedName>
</protein>
<keyword evidence="4" id="KW-1185">Reference proteome</keyword>
<accession>A0A4Y7PXA8</accession>
<dbReference type="PANTHER" id="PTHR46579:SF1">
    <property type="entry name" value="F5_8 TYPE C DOMAIN-CONTAINING PROTEIN"/>
    <property type="match status" value="1"/>
</dbReference>
<feature type="signal peptide" evidence="1">
    <location>
        <begin position="1"/>
        <end position="15"/>
    </location>
</feature>
<sequence>MHLIWLNLIPNLVLLFTGNFKEVPLDDDYFLQQSVWEAIGVATAESGKTVPSAFGARVPNIAKEKHYFTAETWSFWSLYLAPALLHRRFQNAAYYKHFLKLVKLIHICLQFEISSNEVAQLRTGFREWVTEFESLYYKSDPERLSTCPVTVHGLLHIADSIETSGPVWTAWAFVMERYCGSLRPAIRSRRFPFASMDTYVEEKAQLSQVKLVYDLGTHLALSPQASDVKKGEYVCEAYPKCVLMPPKTWQALNEVPRLHHKVAACLATRFNVSISVAKKVVPVDAIEQWGKVRRIDGGDTMHARELVPLREGNRDASFVRYQLLVDTHARNRRLEAHFEVQNFFGQLHRIIVLRLEPSNDIKLEQPVTLFLAAIQRAKADIVNIDGMRYYKDMGDVEVVDLASVQCVIGRVKTPSGLWGIIDRSGPMANAEFVSEW</sequence>
<proteinExistence type="predicted"/>
<evidence type="ECO:0000313" key="3">
    <source>
        <dbReference type="EMBL" id="TDL19239.1"/>
    </source>
</evidence>
<name>A0A4Y7PXA8_9AGAM</name>
<dbReference type="OrthoDB" id="2404451at2759"/>
<reference evidence="3 4" key="1">
    <citation type="submission" date="2018-06" db="EMBL/GenBank/DDBJ databases">
        <title>A transcriptomic atlas of mushroom development highlights an independent origin of complex multicellularity.</title>
        <authorList>
            <consortium name="DOE Joint Genome Institute"/>
            <person name="Krizsan K."/>
            <person name="Almasi E."/>
            <person name="Merenyi Z."/>
            <person name="Sahu N."/>
            <person name="Viragh M."/>
            <person name="Koszo T."/>
            <person name="Mondo S."/>
            <person name="Kiss B."/>
            <person name="Balint B."/>
            <person name="Kues U."/>
            <person name="Barry K."/>
            <person name="Hegedus J.C."/>
            <person name="Henrissat B."/>
            <person name="Johnson J."/>
            <person name="Lipzen A."/>
            <person name="Ohm R."/>
            <person name="Nagy I."/>
            <person name="Pangilinan J."/>
            <person name="Yan J."/>
            <person name="Xiong Y."/>
            <person name="Grigoriev I.V."/>
            <person name="Hibbett D.S."/>
            <person name="Nagy L.G."/>
        </authorList>
    </citation>
    <scope>NUCLEOTIDE SEQUENCE [LARGE SCALE GENOMIC DNA]</scope>
    <source>
        <strain evidence="3 4">SZMC22713</strain>
    </source>
</reference>
<dbReference type="STRING" id="50990.A0A4Y7PXA8"/>
<dbReference type="PANTHER" id="PTHR46579">
    <property type="entry name" value="F5/8 TYPE C DOMAIN-CONTAINING PROTEIN-RELATED"/>
    <property type="match status" value="1"/>
</dbReference>
<evidence type="ECO:0000313" key="4">
    <source>
        <dbReference type="Proteomes" id="UP000294933"/>
    </source>
</evidence>